<accession>A0ABX7PNM9</accession>
<sequence>MPKLNQEFPVTLSFRVSIPQGDYVEEVAAMHGVKVADYLRALLDAALAAEAKASIGMPGADDPAALARAKAILQEVTNA</sequence>
<evidence type="ECO:0000313" key="2">
    <source>
        <dbReference type="Proteomes" id="UP000662818"/>
    </source>
</evidence>
<evidence type="ECO:0000313" key="1">
    <source>
        <dbReference type="EMBL" id="QSR27248.1"/>
    </source>
</evidence>
<name>A0ABX7PNM9_9ACTN</name>
<dbReference type="RefSeq" id="WP_207006281.1">
    <property type="nucleotide sequence ID" value="NZ_CP022295.1"/>
</dbReference>
<dbReference type="Proteomes" id="UP000662818">
    <property type="component" value="Chromosome"/>
</dbReference>
<protein>
    <recommendedName>
        <fullName evidence="3">Toxin-antitoxin system HicB family antitoxin</fullName>
    </recommendedName>
</protein>
<dbReference type="EMBL" id="CP022295">
    <property type="protein sequence ID" value="QSR27248.1"/>
    <property type="molecule type" value="Genomic_DNA"/>
</dbReference>
<organism evidence="1 2">
    <name type="scientific">Nocardioides aromaticivorans</name>
    <dbReference type="NCBI Taxonomy" id="200618"/>
    <lineage>
        <taxon>Bacteria</taxon>
        <taxon>Bacillati</taxon>
        <taxon>Actinomycetota</taxon>
        <taxon>Actinomycetes</taxon>
        <taxon>Propionibacteriales</taxon>
        <taxon>Nocardioidaceae</taxon>
        <taxon>Nocardioides</taxon>
    </lineage>
</organism>
<proteinExistence type="predicted"/>
<keyword evidence="2" id="KW-1185">Reference proteome</keyword>
<evidence type="ECO:0008006" key="3">
    <source>
        <dbReference type="Google" id="ProtNLM"/>
    </source>
</evidence>
<gene>
    <name evidence="1" type="ORF">CFH99_16630</name>
</gene>
<reference evidence="1 2" key="1">
    <citation type="submission" date="2017-06" db="EMBL/GenBank/DDBJ databases">
        <title>Complete Genome Sequence of the Soil Carbazole-Degrading Bacterium Nocardioides aromaticivorans IC177.</title>
        <authorList>
            <person name="Vejarano F."/>
            <person name="Suzuki-Minakuchi C."/>
            <person name="Ohtsubo Y."/>
            <person name="Tsuda M."/>
            <person name="Okada K."/>
            <person name="Nojiri H."/>
        </authorList>
    </citation>
    <scope>NUCLEOTIDE SEQUENCE [LARGE SCALE GENOMIC DNA]</scope>
    <source>
        <strain evidence="1 2">IC177</strain>
    </source>
</reference>